<dbReference type="AlphaFoldDB" id="A0AAU8HX30"/>
<reference evidence="1" key="2">
    <citation type="submission" date="2024-06" db="EMBL/GenBank/DDBJ databases">
        <authorList>
            <person name="Petrova K.O."/>
            <person name="Toshchakov S.V."/>
            <person name="Boltjanskaja Y.V."/>
            <person name="Kevbrin V.V."/>
        </authorList>
    </citation>
    <scope>NUCLEOTIDE SEQUENCE</scope>
    <source>
        <strain evidence="1">Z-710</strain>
    </source>
</reference>
<sequence length="83" mass="9666">MHSYKAEVAKRDAYFPVYLNLSLANDSLNQRDSVMPKFDINVKDDKKDEGILIYNSQEDKYIDTKYPYGVVIFKGTPMLRNLL</sequence>
<protein>
    <submittedName>
        <fullName evidence="1">Uncharacterized protein</fullName>
    </submittedName>
</protein>
<accession>A0AAU8HX30</accession>
<dbReference type="RefSeq" id="WP_353894456.1">
    <property type="nucleotide sequence ID" value="NZ_CP159485.1"/>
</dbReference>
<name>A0AAU8HX30_9FIRM</name>
<gene>
    <name evidence="1" type="ORF">PRVXH_001261</name>
</gene>
<evidence type="ECO:0000313" key="1">
    <source>
        <dbReference type="EMBL" id="XCI29909.1"/>
    </source>
</evidence>
<dbReference type="EMBL" id="CP159485">
    <property type="protein sequence ID" value="XCI29909.1"/>
    <property type="molecule type" value="Genomic_DNA"/>
</dbReference>
<reference evidence="1" key="1">
    <citation type="journal article" date="2018" name="Antonie Van Leeuwenhoek">
        <title>Proteinivorax hydrogeniformans sp. nov., an anaerobic, haloalkaliphilic bacterium fermenting proteinaceous compounds with high hydrogen production.</title>
        <authorList>
            <person name="Boltyanskaya Y."/>
            <person name="Detkova E."/>
            <person name="Pimenov N."/>
            <person name="Kevbrin V."/>
        </authorList>
    </citation>
    <scope>NUCLEOTIDE SEQUENCE</scope>
    <source>
        <strain evidence="1">Z-710</strain>
    </source>
</reference>
<organism evidence="1">
    <name type="scientific">Proteinivorax hydrogeniformans</name>
    <dbReference type="NCBI Taxonomy" id="1826727"/>
    <lineage>
        <taxon>Bacteria</taxon>
        <taxon>Bacillati</taxon>
        <taxon>Bacillota</taxon>
        <taxon>Clostridia</taxon>
        <taxon>Eubacteriales</taxon>
        <taxon>Proteinivoracaceae</taxon>
        <taxon>Proteinivorax</taxon>
    </lineage>
</organism>
<proteinExistence type="predicted"/>